<sequence>MHTRAQELLNNPEICTWHPDINRAGERHLVERGNPYNCLQVIDARLRYHLHSTIAGVFDVGYKVVQPESRTTFYSFFTNRATHDFLRERFPPDEIKRCVQCVQDAWGEESYDGDHYCECGRLDAG</sequence>
<evidence type="ECO:0000313" key="1">
    <source>
        <dbReference type="EMBL" id="OJT10945.1"/>
    </source>
</evidence>
<proteinExistence type="predicted"/>
<organism evidence="1 2">
    <name type="scientific">Trametes pubescens</name>
    <name type="common">White-rot fungus</name>
    <dbReference type="NCBI Taxonomy" id="154538"/>
    <lineage>
        <taxon>Eukaryota</taxon>
        <taxon>Fungi</taxon>
        <taxon>Dikarya</taxon>
        <taxon>Basidiomycota</taxon>
        <taxon>Agaricomycotina</taxon>
        <taxon>Agaricomycetes</taxon>
        <taxon>Polyporales</taxon>
        <taxon>Polyporaceae</taxon>
        <taxon>Trametes</taxon>
    </lineage>
</organism>
<evidence type="ECO:0000313" key="2">
    <source>
        <dbReference type="Proteomes" id="UP000184267"/>
    </source>
</evidence>
<accession>A0A1M2VTL5</accession>
<dbReference type="EMBL" id="MNAD01000707">
    <property type="protein sequence ID" value="OJT10945.1"/>
    <property type="molecule type" value="Genomic_DNA"/>
</dbReference>
<gene>
    <name evidence="1" type="ORF">TRAPUB_12566</name>
</gene>
<protein>
    <submittedName>
        <fullName evidence="1">Uncharacterized protein</fullName>
    </submittedName>
</protein>
<reference evidence="1 2" key="1">
    <citation type="submission" date="2016-10" db="EMBL/GenBank/DDBJ databases">
        <title>Genome sequence of the basidiomycete white-rot fungus Trametes pubescens.</title>
        <authorList>
            <person name="Makela M.R."/>
            <person name="Granchi Z."/>
            <person name="Peng M."/>
            <person name="De Vries R.P."/>
            <person name="Grigoriev I."/>
            <person name="Riley R."/>
            <person name="Hilden K."/>
        </authorList>
    </citation>
    <scope>NUCLEOTIDE SEQUENCE [LARGE SCALE GENOMIC DNA]</scope>
    <source>
        <strain evidence="1 2">FBCC735</strain>
    </source>
</reference>
<feature type="non-terminal residue" evidence="1">
    <location>
        <position position="125"/>
    </location>
</feature>
<dbReference type="AlphaFoldDB" id="A0A1M2VTL5"/>
<comment type="caution">
    <text evidence="1">The sequence shown here is derived from an EMBL/GenBank/DDBJ whole genome shotgun (WGS) entry which is preliminary data.</text>
</comment>
<dbReference type="Proteomes" id="UP000184267">
    <property type="component" value="Unassembled WGS sequence"/>
</dbReference>
<dbReference type="OrthoDB" id="10399248at2759"/>
<name>A0A1M2VTL5_TRAPU</name>
<keyword evidence="2" id="KW-1185">Reference proteome</keyword>